<protein>
    <recommendedName>
        <fullName evidence="2">BTB domain-containing protein</fullName>
    </recommendedName>
</protein>
<evidence type="ECO:0000313" key="3">
    <source>
        <dbReference type="EMBL" id="KIW32841.1"/>
    </source>
</evidence>
<proteinExistence type="predicted"/>
<dbReference type="RefSeq" id="XP_016253057.1">
    <property type="nucleotide sequence ID" value="XM_016391155.1"/>
</dbReference>
<sequence length="455" mass="51840">MGTLLRYLTTAEGCDLIIICERQFFFIHKAVIAAHSPVLSRDTSKSAFFGGEAYTLNAVSADVFRKVLTFMYTGDIPDSFRNALAASDQRPLNEKFPVTDAFLVTVQGKPATVSLSNGSLTTVDTITNADKWAKSMAKQALNKDPYDTLPCQHPDEVFAELNVYIVAKQLEIQSLKGVCVQKIIAWFERELHVGLSLSEDFRISAGLFFRLCATHLLVVEQESALRSVLEKCNPSLWEVMMSVRNQWQKELKDQRDELQKSKDQVSAFKTDLDRQKNASRDLDKAYQSRMEALEKSRVLADGRTKAAQAMARQLDELTPSLQQDLLKEQANAVRLKENIQKENNPPKSEPAAPKLQKKIEDLMVLVKSKEQALEQSKAANNKIKEELRDEKGELWVESTKMKDAFTRFKRYINREGECPCCRKRYNIRIEHERYTSIGFACAYCSYRSMFRGEDD</sequence>
<organism evidence="3 4">
    <name type="scientific">Cladophialophora immunda</name>
    <dbReference type="NCBI Taxonomy" id="569365"/>
    <lineage>
        <taxon>Eukaryota</taxon>
        <taxon>Fungi</taxon>
        <taxon>Dikarya</taxon>
        <taxon>Ascomycota</taxon>
        <taxon>Pezizomycotina</taxon>
        <taxon>Eurotiomycetes</taxon>
        <taxon>Chaetothyriomycetidae</taxon>
        <taxon>Chaetothyriales</taxon>
        <taxon>Herpotrichiellaceae</taxon>
        <taxon>Cladophialophora</taxon>
    </lineage>
</organism>
<feature type="domain" description="BTB" evidence="2">
    <location>
        <begin position="14"/>
        <end position="76"/>
    </location>
</feature>
<dbReference type="STRING" id="569365.A0A0D1ZXH2"/>
<dbReference type="SUPFAM" id="SSF54695">
    <property type="entry name" value="POZ domain"/>
    <property type="match status" value="1"/>
</dbReference>
<dbReference type="OrthoDB" id="6359816at2759"/>
<dbReference type="AlphaFoldDB" id="A0A0D1ZXH2"/>
<dbReference type="GeneID" id="27343551"/>
<accession>A0A0D1ZXH2</accession>
<dbReference type="InterPro" id="IPR011333">
    <property type="entry name" value="SKP1/BTB/POZ_sf"/>
</dbReference>
<name>A0A0D1ZXH2_9EURO</name>
<feature type="coiled-coil region" evidence="1">
    <location>
        <begin position="366"/>
        <end position="393"/>
    </location>
</feature>
<evidence type="ECO:0000259" key="2">
    <source>
        <dbReference type="PROSITE" id="PS50097"/>
    </source>
</evidence>
<feature type="coiled-coil region" evidence="1">
    <location>
        <begin position="244"/>
        <end position="278"/>
    </location>
</feature>
<evidence type="ECO:0000313" key="4">
    <source>
        <dbReference type="Proteomes" id="UP000054466"/>
    </source>
</evidence>
<dbReference type="Gene3D" id="3.30.710.10">
    <property type="entry name" value="Potassium Channel Kv1.1, Chain A"/>
    <property type="match status" value="1"/>
</dbReference>
<dbReference type="VEuPathDB" id="FungiDB:PV07_04357"/>
<gene>
    <name evidence="3" type="ORF">PV07_04357</name>
</gene>
<evidence type="ECO:0000256" key="1">
    <source>
        <dbReference type="SAM" id="Coils"/>
    </source>
</evidence>
<dbReference type="PROSITE" id="PS50097">
    <property type="entry name" value="BTB"/>
    <property type="match status" value="1"/>
</dbReference>
<keyword evidence="4" id="KW-1185">Reference proteome</keyword>
<keyword evidence="1" id="KW-0175">Coiled coil</keyword>
<dbReference type="Proteomes" id="UP000054466">
    <property type="component" value="Unassembled WGS sequence"/>
</dbReference>
<dbReference type="HOGENOM" id="CLU_569905_0_0_1"/>
<dbReference type="CDD" id="cd18186">
    <property type="entry name" value="BTB_POZ_ZBTB_KLHL-like"/>
    <property type="match status" value="1"/>
</dbReference>
<dbReference type="InterPro" id="IPR000210">
    <property type="entry name" value="BTB/POZ_dom"/>
</dbReference>
<dbReference type="Pfam" id="PF00651">
    <property type="entry name" value="BTB"/>
    <property type="match status" value="1"/>
</dbReference>
<reference evidence="3 4" key="1">
    <citation type="submission" date="2015-01" db="EMBL/GenBank/DDBJ databases">
        <title>The Genome Sequence of Cladophialophora immunda CBS83496.</title>
        <authorList>
            <consortium name="The Broad Institute Genomics Platform"/>
            <person name="Cuomo C."/>
            <person name="de Hoog S."/>
            <person name="Gorbushina A."/>
            <person name="Stielow B."/>
            <person name="Teixiera M."/>
            <person name="Abouelleil A."/>
            <person name="Chapman S.B."/>
            <person name="Priest M."/>
            <person name="Young S.K."/>
            <person name="Wortman J."/>
            <person name="Nusbaum C."/>
            <person name="Birren B."/>
        </authorList>
    </citation>
    <scope>NUCLEOTIDE SEQUENCE [LARGE SCALE GENOMIC DNA]</scope>
    <source>
        <strain evidence="3 4">CBS 83496</strain>
    </source>
</reference>
<dbReference type="SMART" id="SM00225">
    <property type="entry name" value="BTB"/>
    <property type="match status" value="1"/>
</dbReference>
<dbReference type="EMBL" id="KN847041">
    <property type="protein sequence ID" value="KIW32841.1"/>
    <property type="molecule type" value="Genomic_DNA"/>
</dbReference>